<gene>
    <name evidence="4" type="ORF">HLUCCA11_06325</name>
</gene>
<keyword evidence="2" id="KW-0812">Transmembrane</keyword>
<dbReference type="GO" id="GO:0008324">
    <property type="term" value="F:monoatomic cation transmembrane transporter activity"/>
    <property type="evidence" value="ECO:0007669"/>
    <property type="project" value="InterPro"/>
</dbReference>
<keyword evidence="2" id="KW-0472">Membrane</keyword>
<dbReference type="Gene3D" id="3.40.50.720">
    <property type="entry name" value="NAD(P)-binding Rossmann-like Domain"/>
    <property type="match status" value="2"/>
</dbReference>
<dbReference type="GO" id="GO:0006813">
    <property type="term" value="P:potassium ion transport"/>
    <property type="evidence" value="ECO:0007669"/>
    <property type="project" value="InterPro"/>
</dbReference>
<organism evidence="4 5">
    <name type="scientific">Phormidesmis priestleyi Ana</name>
    <dbReference type="NCBI Taxonomy" id="1666911"/>
    <lineage>
        <taxon>Bacteria</taxon>
        <taxon>Bacillati</taxon>
        <taxon>Cyanobacteriota</taxon>
        <taxon>Cyanophyceae</taxon>
        <taxon>Leptolyngbyales</taxon>
        <taxon>Leptolyngbyaceae</taxon>
        <taxon>Phormidesmis</taxon>
    </lineage>
</organism>
<dbReference type="PANTHER" id="PTHR43833:SF11">
    <property type="entry name" value="VOLTAGE-GATED POTASSIUM CHANNEL KCH"/>
    <property type="match status" value="1"/>
</dbReference>
<comment type="caution">
    <text evidence="4">The sequence shown here is derived from an EMBL/GenBank/DDBJ whole genome shotgun (WGS) entry which is preliminary data.</text>
</comment>
<dbReference type="PANTHER" id="PTHR43833">
    <property type="entry name" value="POTASSIUM CHANNEL PROTEIN 2-RELATED-RELATED"/>
    <property type="match status" value="1"/>
</dbReference>
<feature type="transmembrane region" description="Helical" evidence="2">
    <location>
        <begin position="342"/>
        <end position="361"/>
    </location>
</feature>
<feature type="compositionally biased region" description="Low complexity" evidence="1">
    <location>
        <begin position="32"/>
        <end position="43"/>
    </location>
</feature>
<dbReference type="InterPro" id="IPR006037">
    <property type="entry name" value="RCK_C"/>
</dbReference>
<evidence type="ECO:0000256" key="2">
    <source>
        <dbReference type="SAM" id="Phobius"/>
    </source>
</evidence>
<feature type="transmembrane region" description="Helical" evidence="2">
    <location>
        <begin position="403"/>
        <end position="427"/>
    </location>
</feature>
<dbReference type="InterPro" id="IPR050721">
    <property type="entry name" value="Trk_Ktr_HKT_K-transport"/>
</dbReference>
<reference evidence="4 5" key="1">
    <citation type="submission" date="2015-09" db="EMBL/GenBank/DDBJ databases">
        <title>Identification and resolution of microdiversity through metagenomic sequencing of parallel consortia.</title>
        <authorList>
            <person name="Nelson W.C."/>
            <person name="Romine M.F."/>
            <person name="Lindemann S.R."/>
        </authorList>
    </citation>
    <scope>NUCLEOTIDE SEQUENCE [LARGE SCALE GENOMIC DNA]</scope>
    <source>
        <strain evidence="4">Ana</strain>
    </source>
</reference>
<feature type="transmembrane region" description="Helical" evidence="2">
    <location>
        <begin position="373"/>
        <end position="391"/>
    </location>
</feature>
<dbReference type="STRING" id="1666911.HLUCCA11_06325"/>
<evidence type="ECO:0000256" key="1">
    <source>
        <dbReference type="SAM" id="MobiDB-lite"/>
    </source>
</evidence>
<dbReference type="AlphaFoldDB" id="A0A0P7ZN49"/>
<dbReference type="Proteomes" id="UP000050465">
    <property type="component" value="Unassembled WGS sequence"/>
</dbReference>
<keyword evidence="2" id="KW-1133">Transmembrane helix</keyword>
<proteinExistence type="predicted"/>
<feature type="region of interest" description="Disordered" evidence="1">
    <location>
        <begin position="32"/>
        <end position="55"/>
    </location>
</feature>
<dbReference type="PROSITE" id="PS51202">
    <property type="entry name" value="RCK_C"/>
    <property type="match status" value="1"/>
</dbReference>
<feature type="domain" description="RCK C-terminal" evidence="3">
    <location>
        <begin position="582"/>
        <end position="669"/>
    </location>
</feature>
<dbReference type="PATRIC" id="fig|1666911.3.peg.5195"/>
<protein>
    <submittedName>
        <fullName evidence="4">K+ transport system, NAD-binding component</fullName>
    </submittedName>
</protein>
<dbReference type="InterPro" id="IPR003148">
    <property type="entry name" value="RCK_N"/>
</dbReference>
<evidence type="ECO:0000313" key="4">
    <source>
        <dbReference type="EMBL" id="KPQ36476.1"/>
    </source>
</evidence>
<evidence type="ECO:0000259" key="3">
    <source>
        <dbReference type="PROSITE" id="PS51202"/>
    </source>
</evidence>
<dbReference type="SUPFAM" id="SSF51735">
    <property type="entry name" value="NAD(P)-binding Rossmann-fold domains"/>
    <property type="match status" value="2"/>
</dbReference>
<dbReference type="InterPro" id="IPR036291">
    <property type="entry name" value="NAD(P)-bd_dom_sf"/>
</dbReference>
<dbReference type="Pfam" id="PF02254">
    <property type="entry name" value="TrkA_N"/>
    <property type="match status" value="2"/>
</dbReference>
<sequence length="752" mass="83245">MRYIRQVLLRQLLFECLFLISDLSSAHRRAMPANSSSSSAAGQSRKRSVGPDTLMPSLATRSAATHQDRFIVCGLGSLGQQCVVNLKRFDYDPFEVIITAIDQRQIGGWEIDNLPSYLAKPPVMGDCRREDMLRAAGIDQSRAILIVTSNESTNIECAIAARRLNPHIQIILRSSRHSLNTLLSRHLGKFIALDATELPAMAFALAGLGDDIVSVFKIGRHRFRVTEQFVRAGDSRFDQQAVQQLHQGNFRLLDLNPVDMPPQPMGWATTASSIFHRWQPHVRIAPGDRVAYIEANKTADLPAAKDNPISAVGQWIDDLRHHDWQKRLASWRRSSEESLGRVVAIALFTAIVLWLAGSLLLKFNYYGEFELTWVKAISLGAILLLGGYGDVFGGFDPPAIPGWVQMVCLMITLASILVVLGVLGLVAERLLNSRFDFLQKRPRIPRSGHVVVVGLGRVGRKVTSLLAEFNQPMVAVAEKSQMPDLSTRVPLIIGNILEELPLANLATAKSIIAVTDDQMLNLEVALFASEKTLNHNFSPVVRTRSQSFSDNLTAMMPQAQTFCAYALSAEAFAGAAFGENILGLFRLGAQNILVTEYLIALGDTLVGKQMGHIAYGYGVVPVLRETQDAQGNRFEILLPTDDQYLMAGDRLFVLSSINGLRRIERGERTPPRRWRLVGDKPLPPQMSAEAIADIVQQLSKLSDCSTDAIQGFIDRLPAAMDIDLYDYQAARLVQAMKSHLSIRLTPVRERRA</sequence>
<accession>A0A0P7ZN49</accession>
<dbReference type="EMBL" id="LJZR01000006">
    <property type="protein sequence ID" value="KPQ36476.1"/>
    <property type="molecule type" value="Genomic_DNA"/>
</dbReference>
<evidence type="ECO:0000313" key="5">
    <source>
        <dbReference type="Proteomes" id="UP000050465"/>
    </source>
</evidence>
<name>A0A0P7ZN49_9CYAN</name>